<organism evidence="4">
    <name type="scientific">Echinostoma caproni</name>
    <dbReference type="NCBI Taxonomy" id="27848"/>
    <lineage>
        <taxon>Eukaryota</taxon>
        <taxon>Metazoa</taxon>
        <taxon>Spiralia</taxon>
        <taxon>Lophotrochozoa</taxon>
        <taxon>Platyhelminthes</taxon>
        <taxon>Trematoda</taxon>
        <taxon>Digenea</taxon>
        <taxon>Plagiorchiida</taxon>
        <taxon>Echinostomata</taxon>
        <taxon>Echinostomatoidea</taxon>
        <taxon>Echinostomatidae</taxon>
        <taxon>Echinostoma</taxon>
    </lineage>
</organism>
<dbReference type="InterPro" id="IPR045055">
    <property type="entry name" value="DNA2/NAM7-like"/>
</dbReference>
<dbReference type="Pfam" id="PF13086">
    <property type="entry name" value="AAA_11"/>
    <property type="match status" value="1"/>
</dbReference>
<gene>
    <name evidence="2" type="ORF">ECPE_LOCUS981</name>
</gene>
<dbReference type="InterPro" id="IPR027417">
    <property type="entry name" value="P-loop_NTPase"/>
</dbReference>
<evidence type="ECO:0000313" key="2">
    <source>
        <dbReference type="EMBL" id="VDP31649.1"/>
    </source>
</evidence>
<feature type="domain" description="DNA2/NAM7 helicase helicase" evidence="1">
    <location>
        <begin position="53"/>
        <end position="165"/>
    </location>
</feature>
<dbReference type="OrthoDB" id="2423195at2759"/>
<dbReference type="WBParaSite" id="ECPE_0000098101-mRNA-1">
    <property type="protein sequence ID" value="ECPE_0000098101-mRNA-1"/>
    <property type="gene ID" value="ECPE_0000098101"/>
</dbReference>
<accession>A0A183A1Z6</accession>
<sequence>MAYERMLKALVGIKCGSVSKQLSDCLCGINNNVSLTSGCSLPNTYTIPSVARLDDAQKRAIQMSLEKAVCLIQGPPGTGKTTTSICIIYHLYQLTRGKILALAPSNTAVDNLCVRVAKTGLNVVRLSALSRQNLSSALRELEVHIKALNICPELARLQRKKDRDGSLTEPEKKLYRRLKLNTEGKAL</sequence>
<dbReference type="PANTHER" id="PTHR10887">
    <property type="entry name" value="DNA2/NAM7 HELICASE FAMILY"/>
    <property type="match status" value="1"/>
</dbReference>
<dbReference type="GO" id="GO:0005737">
    <property type="term" value="C:cytoplasm"/>
    <property type="evidence" value="ECO:0007669"/>
    <property type="project" value="TreeGrafter"/>
</dbReference>
<protein>
    <submittedName>
        <fullName evidence="4">AAA_11 domain-containing protein</fullName>
    </submittedName>
</protein>
<reference evidence="4" key="1">
    <citation type="submission" date="2016-06" db="UniProtKB">
        <authorList>
            <consortium name="WormBaseParasite"/>
        </authorList>
    </citation>
    <scope>IDENTIFICATION</scope>
</reference>
<dbReference type="Gene3D" id="3.40.50.300">
    <property type="entry name" value="P-loop containing nucleotide triphosphate hydrolases"/>
    <property type="match status" value="1"/>
</dbReference>
<dbReference type="Proteomes" id="UP000272942">
    <property type="component" value="Unassembled WGS sequence"/>
</dbReference>
<dbReference type="GO" id="GO:0000184">
    <property type="term" value="P:nuclear-transcribed mRNA catabolic process, nonsense-mediated decay"/>
    <property type="evidence" value="ECO:0007669"/>
    <property type="project" value="TreeGrafter"/>
</dbReference>
<name>A0A183A1Z6_9TREM</name>
<keyword evidence="3" id="KW-1185">Reference proteome</keyword>
<proteinExistence type="predicted"/>
<dbReference type="InterPro" id="IPR041677">
    <property type="entry name" value="DNA2/NAM7_AAA_11"/>
</dbReference>
<reference evidence="2 3" key="2">
    <citation type="submission" date="2018-11" db="EMBL/GenBank/DDBJ databases">
        <authorList>
            <consortium name="Pathogen Informatics"/>
        </authorList>
    </citation>
    <scope>NUCLEOTIDE SEQUENCE [LARGE SCALE GENOMIC DNA]</scope>
    <source>
        <strain evidence="2 3">Egypt</strain>
    </source>
</reference>
<dbReference type="GO" id="GO:0003724">
    <property type="term" value="F:RNA helicase activity"/>
    <property type="evidence" value="ECO:0007669"/>
    <property type="project" value="TreeGrafter"/>
</dbReference>
<evidence type="ECO:0000313" key="4">
    <source>
        <dbReference type="WBParaSite" id="ECPE_0000098101-mRNA-1"/>
    </source>
</evidence>
<dbReference type="EMBL" id="UZAN01004502">
    <property type="protein sequence ID" value="VDP31649.1"/>
    <property type="molecule type" value="Genomic_DNA"/>
</dbReference>
<evidence type="ECO:0000259" key="1">
    <source>
        <dbReference type="Pfam" id="PF13086"/>
    </source>
</evidence>
<dbReference type="AlphaFoldDB" id="A0A183A1Z6"/>
<dbReference type="PANTHER" id="PTHR10887:SF364">
    <property type="entry name" value="REGULATOR OF NONSENSE TRANSCRIPTS 1"/>
    <property type="match status" value="1"/>
</dbReference>
<evidence type="ECO:0000313" key="3">
    <source>
        <dbReference type="Proteomes" id="UP000272942"/>
    </source>
</evidence>
<dbReference type="SUPFAM" id="SSF52540">
    <property type="entry name" value="P-loop containing nucleoside triphosphate hydrolases"/>
    <property type="match status" value="1"/>
</dbReference>